<sequence length="224" mass="24933">MSKETYTMPRVQNVRYDFANNVVKLCTENATAWDIPAETITSITAQLADYKQKYDVTSNRSIRNPAATAAREASWGKLEISLIDLYNYYLLYNDAITAADKEALHIHQANSGGYSPSPAPITTPVITINTEEISMLRFVYSDSSASGTHYKPRNVSFCEVWYKVDTPAPAIPDDCPNSCNISRSHNAILFSTQERGKTVYGFARWVNRNGKVGPWSGMFAAIVP</sequence>
<reference evidence="1 2" key="1">
    <citation type="submission" date="2020-08" db="EMBL/GenBank/DDBJ databases">
        <title>Genomic Encyclopedia of Type Strains, Phase IV (KMG-IV): sequencing the most valuable type-strain genomes for metagenomic binning, comparative biology and taxonomic classification.</title>
        <authorList>
            <person name="Goeker M."/>
        </authorList>
    </citation>
    <scope>NUCLEOTIDE SEQUENCE [LARGE SCALE GENOMIC DNA]</scope>
    <source>
        <strain evidence="1 2">DSM 27471</strain>
    </source>
</reference>
<dbReference type="AlphaFoldDB" id="A0A7W5DRP9"/>
<gene>
    <name evidence="1" type="ORF">FHX64_002039</name>
</gene>
<dbReference type="EMBL" id="JACHYB010000002">
    <property type="protein sequence ID" value="MBB3187841.1"/>
    <property type="molecule type" value="Genomic_DNA"/>
</dbReference>
<name>A0A7W5DRP9_9PORP</name>
<dbReference type="RefSeq" id="WP_183413660.1">
    <property type="nucleotide sequence ID" value="NZ_JACHYB010000002.1"/>
</dbReference>
<dbReference type="Proteomes" id="UP000544222">
    <property type="component" value="Unassembled WGS sequence"/>
</dbReference>
<accession>A0A7W5DRP9</accession>
<evidence type="ECO:0000313" key="2">
    <source>
        <dbReference type="Proteomes" id="UP000544222"/>
    </source>
</evidence>
<organism evidence="1 2">
    <name type="scientific">Microbacter margulisiae</name>
    <dbReference type="NCBI Taxonomy" id="1350067"/>
    <lineage>
        <taxon>Bacteria</taxon>
        <taxon>Pseudomonadati</taxon>
        <taxon>Bacteroidota</taxon>
        <taxon>Bacteroidia</taxon>
        <taxon>Bacteroidales</taxon>
        <taxon>Porphyromonadaceae</taxon>
        <taxon>Microbacter</taxon>
    </lineage>
</organism>
<comment type="caution">
    <text evidence="1">The sequence shown here is derived from an EMBL/GenBank/DDBJ whole genome shotgun (WGS) entry which is preliminary data.</text>
</comment>
<protein>
    <submittedName>
        <fullName evidence="1">Uncharacterized protein</fullName>
    </submittedName>
</protein>
<proteinExistence type="predicted"/>
<evidence type="ECO:0000313" key="1">
    <source>
        <dbReference type="EMBL" id="MBB3187841.1"/>
    </source>
</evidence>
<keyword evidence="2" id="KW-1185">Reference proteome</keyword>